<dbReference type="Pfam" id="PF02646">
    <property type="entry name" value="RmuC"/>
    <property type="match status" value="1"/>
</dbReference>
<accession>A0A1I7HHR9</accession>
<gene>
    <name evidence="7" type="ORF">SAMN04489707_1010101</name>
</gene>
<evidence type="ECO:0000256" key="3">
    <source>
        <dbReference type="ARBA" id="ARBA00023054"/>
    </source>
</evidence>
<feature type="coiled-coil region" evidence="5">
    <location>
        <begin position="45"/>
        <end position="79"/>
    </location>
</feature>
<dbReference type="STRING" id="343013.SAMN04489707_1010101"/>
<keyword evidence="4" id="KW-0233">DNA recombination</keyword>
<evidence type="ECO:0000256" key="5">
    <source>
        <dbReference type="SAM" id="Coils"/>
    </source>
</evidence>
<evidence type="ECO:0000256" key="6">
    <source>
        <dbReference type="SAM" id="SignalP"/>
    </source>
</evidence>
<dbReference type="GO" id="GO:0006310">
    <property type="term" value="P:DNA recombination"/>
    <property type="evidence" value="ECO:0007669"/>
    <property type="project" value="UniProtKB-KW"/>
</dbReference>
<dbReference type="InterPro" id="IPR003798">
    <property type="entry name" value="DNA_recombination_RmuC"/>
</dbReference>
<organism evidence="7 8">
    <name type="scientific">Paenacidovorax caeni</name>
    <dbReference type="NCBI Taxonomy" id="343013"/>
    <lineage>
        <taxon>Bacteria</taxon>
        <taxon>Pseudomonadati</taxon>
        <taxon>Pseudomonadota</taxon>
        <taxon>Betaproteobacteria</taxon>
        <taxon>Burkholderiales</taxon>
        <taxon>Comamonadaceae</taxon>
        <taxon>Paenacidovorax</taxon>
    </lineage>
</organism>
<dbReference type="EMBL" id="FPBX01000010">
    <property type="protein sequence ID" value="SFU60099.1"/>
    <property type="molecule type" value="Genomic_DNA"/>
</dbReference>
<reference evidence="7 8" key="1">
    <citation type="submission" date="2016-10" db="EMBL/GenBank/DDBJ databases">
        <authorList>
            <person name="de Groot N.N."/>
        </authorList>
    </citation>
    <scope>NUCLEOTIDE SEQUENCE [LARGE SCALE GENOMIC DNA]</scope>
    <source>
        <strain evidence="7 8">R-24608</strain>
    </source>
</reference>
<dbReference type="Proteomes" id="UP000183656">
    <property type="component" value="Unassembled WGS sequence"/>
</dbReference>
<protein>
    <submittedName>
        <fullName evidence="7">DNA recombination protein RmuC</fullName>
    </submittedName>
</protein>
<evidence type="ECO:0000313" key="8">
    <source>
        <dbReference type="Proteomes" id="UP000183656"/>
    </source>
</evidence>
<keyword evidence="8" id="KW-1185">Reference proteome</keyword>
<comment type="function">
    <text evidence="1">Involved in DNA recombination.</text>
</comment>
<keyword evidence="6" id="KW-0732">Signal</keyword>
<dbReference type="AlphaFoldDB" id="A0A1I7HHR9"/>
<feature type="signal peptide" evidence="6">
    <location>
        <begin position="1"/>
        <end position="30"/>
    </location>
</feature>
<keyword evidence="3 5" id="KW-0175">Coiled coil</keyword>
<dbReference type="PANTHER" id="PTHR30563:SF0">
    <property type="entry name" value="DNA RECOMBINATION PROTEIN RMUC"/>
    <property type="match status" value="1"/>
</dbReference>
<evidence type="ECO:0000256" key="2">
    <source>
        <dbReference type="ARBA" id="ARBA00009840"/>
    </source>
</evidence>
<dbReference type="PANTHER" id="PTHR30563">
    <property type="entry name" value="DNA RECOMBINATION PROTEIN RMUC"/>
    <property type="match status" value="1"/>
</dbReference>
<feature type="chain" id="PRO_5010176789" evidence="6">
    <location>
        <begin position="31"/>
        <end position="468"/>
    </location>
</feature>
<evidence type="ECO:0000256" key="4">
    <source>
        <dbReference type="ARBA" id="ARBA00023172"/>
    </source>
</evidence>
<sequence length="468" mass="51711">MMPFSMAFGAAALCAAVALLLGWLAGAARARGAAQAAAVQAQAQREASLAQLAQAGAQLAAAQERVRGLEAERLALLAELQQGRGELQMAQEHTSQLQTQLAAQATQLEAERRAAHDKLALLAEAREALSHQFKSLANDILEEKSRRFAEQNQLSLGQLLDPLRSRLADFQGRVEQFYDAEGKQRSALAQQVHQLMQLNQTLSEDAKNLTQALKGSTKAQGNWGELILERVLESAGLRKGFEYDVQENHLRADGSRAQPDVVIHLPENRHLVIDAKASLLAYEEWAHADDEAVRAGAQRRHLDSVRQHIKGLAERNYQQLYALQSLDFVLMFVPIEPAFMLAVTADNQLYSDAWNRNVLLVSPSTLLFVLRTVAHLWRQEAQTRNAQEIAQRGADLYDHLTAFVEELEKVGKNLGQAQDAYQKAFNKLSKNRGNVIRRAEMLKELGIKPAKALPPALVEAARGEGPED</sequence>
<proteinExistence type="inferred from homology"/>
<name>A0A1I7HHR9_9BURK</name>
<comment type="similarity">
    <text evidence="2">Belongs to the RmuC family.</text>
</comment>
<evidence type="ECO:0000256" key="1">
    <source>
        <dbReference type="ARBA" id="ARBA00003416"/>
    </source>
</evidence>
<dbReference type="RefSeq" id="WP_082366475.1">
    <property type="nucleotide sequence ID" value="NZ_CYIG01000004.1"/>
</dbReference>
<dbReference type="OrthoDB" id="9765111at2"/>
<evidence type="ECO:0000313" key="7">
    <source>
        <dbReference type="EMBL" id="SFU60099.1"/>
    </source>
</evidence>